<dbReference type="STRING" id="157652.A0A371EI87"/>
<protein>
    <submittedName>
        <fullName evidence="1">Uncharacterized protein</fullName>
    </submittedName>
</protein>
<dbReference type="SUPFAM" id="SSF56672">
    <property type="entry name" value="DNA/RNA polymerases"/>
    <property type="match status" value="1"/>
</dbReference>
<dbReference type="PANTHER" id="PTHR37984:SF5">
    <property type="entry name" value="PROTEIN NYNRIN-LIKE"/>
    <property type="match status" value="1"/>
</dbReference>
<evidence type="ECO:0000313" key="2">
    <source>
        <dbReference type="Proteomes" id="UP000257109"/>
    </source>
</evidence>
<evidence type="ECO:0000313" key="1">
    <source>
        <dbReference type="EMBL" id="RDX65765.1"/>
    </source>
</evidence>
<keyword evidence="2" id="KW-1185">Reference proteome</keyword>
<dbReference type="AlphaFoldDB" id="A0A371EI87"/>
<feature type="non-terminal residue" evidence="1">
    <location>
        <position position="1"/>
    </location>
</feature>
<dbReference type="EMBL" id="QJKJ01013745">
    <property type="protein sequence ID" value="RDX65765.1"/>
    <property type="molecule type" value="Genomic_DNA"/>
</dbReference>
<reference evidence="1" key="1">
    <citation type="submission" date="2018-05" db="EMBL/GenBank/DDBJ databases">
        <title>Draft genome of Mucuna pruriens seed.</title>
        <authorList>
            <person name="Nnadi N.E."/>
            <person name="Vos R."/>
            <person name="Hasami M.H."/>
            <person name="Devisetty U.K."/>
            <person name="Aguiy J.C."/>
        </authorList>
    </citation>
    <scope>NUCLEOTIDE SEQUENCE [LARGE SCALE GENOMIC DNA]</scope>
    <source>
        <strain evidence="1">JCA_2017</strain>
    </source>
</reference>
<dbReference type="Gene3D" id="3.10.10.10">
    <property type="entry name" value="HIV Type 1 Reverse Transcriptase, subunit A, domain 1"/>
    <property type="match status" value="1"/>
</dbReference>
<dbReference type="PANTHER" id="PTHR37984">
    <property type="entry name" value="PROTEIN CBG26694"/>
    <property type="match status" value="1"/>
</dbReference>
<organism evidence="1 2">
    <name type="scientific">Mucuna pruriens</name>
    <name type="common">Velvet bean</name>
    <name type="synonym">Dolichos pruriens</name>
    <dbReference type="NCBI Taxonomy" id="157652"/>
    <lineage>
        <taxon>Eukaryota</taxon>
        <taxon>Viridiplantae</taxon>
        <taxon>Streptophyta</taxon>
        <taxon>Embryophyta</taxon>
        <taxon>Tracheophyta</taxon>
        <taxon>Spermatophyta</taxon>
        <taxon>Magnoliopsida</taxon>
        <taxon>eudicotyledons</taxon>
        <taxon>Gunneridae</taxon>
        <taxon>Pentapetalae</taxon>
        <taxon>rosids</taxon>
        <taxon>fabids</taxon>
        <taxon>Fabales</taxon>
        <taxon>Fabaceae</taxon>
        <taxon>Papilionoideae</taxon>
        <taxon>50 kb inversion clade</taxon>
        <taxon>NPAAA clade</taxon>
        <taxon>indigoferoid/millettioid clade</taxon>
        <taxon>Phaseoleae</taxon>
        <taxon>Mucuna</taxon>
    </lineage>
</organism>
<sequence length="130" mass="15677">MREWDEWKTTFKTKFDLYEWLVMPFGLTTTPKHFYDIDESCCEKPYWQILRMESLYDNLENCIFCTHEVVFLDFVVGSHVVEVDEEKVKAIQEWPIPKTCSLAFRRTTSYWTYVWYASIKSLSSKEELTV</sequence>
<name>A0A371EI87_MUCPR</name>
<dbReference type="Proteomes" id="UP000257109">
    <property type="component" value="Unassembled WGS sequence"/>
</dbReference>
<dbReference type="InterPro" id="IPR050951">
    <property type="entry name" value="Retrovirus_Pol_polyprotein"/>
</dbReference>
<proteinExistence type="predicted"/>
<dbReference type="InterPro" id="IPR043502">
    <property type="entry name" value="DNA/RNA_pol_sf"/>
</dbReference>
<gene>
    <name evidence="1" type="ORF">CR513_55548</name>
</gene>
<dbReference type="OrthoDB" id="437338at2759"/>
<accession>A0A371EI87</accession>
<comment type="caution">
    <text evidence="1">The sequence shown here is derived from an EMBL/GenBank/DDBJ whole genome shotgun (WGS) entry which is preliminary data.</text>
</comment>